<feature type="transmembrane region" description="Helical" evidence="1">
    <location>
        <begin position="78"/>
        <end position="99"/>
    </location>
</feature>
<organism evidence="2 3">
    <name type="scientific">Levilactobacillus brevis</name>
    <name type="common">Lactobacillus brevis</name>
    <dbReference type="NCBI Taxonomy" id="1580"/>
    <lineage>
        <taxon>Bacteria</taxon>
        <taxon>Bacillati</taxon>
        <taxon>Bacillota</taxon>
        <taxon>Bacilli</taxon>
        <taxon>Lactobacillales</taxon>
        <taxon>Lactobacillaceae</taxon>
        <taxon>Levilactobacillus</taxon>
    </lineage>
</organism>
<dbReference type="EMBL" id="NVYO01000001">
    <property type="protein sequence ID" value="PBQ23853.1"/>
    <property type="molecule type" value="Genomic_DNA"/>
</dbReference>
<reference evidence="2 3" key="1">
    <citation type="submission" date="2017-09" db="EMBL/GenBank/DDBJ databases">
        <title>Genome sequence of Lactobacillus brevis D7.</title>
        <authorList>
            <person name="Kwon M.-S."/>
            <person name="Lim S.K."/>
            <person name="Choi H.-J."/>
        </authorList>
    </citation>
    <scope>NUCLEOTIDE SEQUENCE [LARGE SCALE GENOMIC DNA]</scope>
    <source>
        <strain evidence="2 3">D7</strain>
    </source>
</reference>
<dbReference type="AlphaFoldDB" id="A0A2A3TUE9"/>
<keyword evidence="1" id="KW-1133">Transmembrane helix</keyword>
<evidence type="ECO:0000313" key="3">
    <source>
        <dbReference type="Proteomes" id="UP000217918"/>
    </source>
</evidence>
<comment type="caution">
    <text evidence="2">The sequence shown here is derived from an EMBL/GenBank/DDBJ whole genome shotgun (WGS) entry which is preliminary data.</text>
</comment>
<feature type="transmembrane region" description="Helical" evidence="1">
    <location>
        <begin position="12"/>
        <end position="36"/>
    </location>
</feature>
<keyword evidence="1" id="KW-0812">Transmembrane</keyword>
<dbReference type="Proteomes" id="UP000217918">
    <property type="component" value="Unassembled WGS sequence"/>
</dbReference>
<keyword evidence="1" id="KW-0472">Membrane</keyword>
<proteinExistence type="predicted"/>
<sequence>MKNRKVDTAGCLVSIMTIGLAIVSILISGLYLMMAWSWVIVPIFKLPVLNYWGATGISTMWTALFQKNSSIGVDSFDTLKHGIIAIIVDSVFMVILWLVSLGI</sequence>
<dbReference type="RefSeq" id="WP_096110079.1">
    <property type="nucleotide sequence ID" value="NZ_CP033885.1"/>
</dbReference>
<evidence type="ECO:0000313" key="2">
    <source>
        <dbReference type="EMBL" id="PBQ23853.1"/>
    </source>
</evidence>
<accession>A0A2A3TUE9</accession>
<name>A0A2A3TUE9_LEVBR</name>
<evidence type="ECO:0000256" key="1">
    <source>
        <dbReference type="SAM" id="Phobius"/>
    </source>
</evidence>
<gene>
    <name evidence="2" type="ORF">CNR29_07415</name>
</gene>
<protein>
    <submittedName>
        <fullName evidence="2">Uncharacterized protein</fullName>
    </submittedName>
</protein>